<keyword evidence="2" id="KW-1185">Reference proteome</keyword>
<dbReference type="GeneID" id="40069854"/>
<dbReference type="Proteomes" id="UP000224503">
    <property type="component" value="Segment"/>
</dbReference>
<accession>A0A0U4JHC9</accession>
<sequence length="188" mass="22372">MPDLIEKNKFMGGKVFLAVRPKLFQFNSKENQDNQHVTMEYIGTLPSLWDLLKKIDEWEEKLNIAFPIDKTQWHMPHRGMPCMVRVNGYANWYNSNNDKERYFDVALVEFPWNKEIGWDKNWHVTLGKSDRPVLPRQFDPSIDGKRVDYLDTLWIGFKTKDGESKWLSADGFRELYEQWDESHDQVAN</sequence>
<evidence type="ECO:0000313" key="2">
    <source>
        <dbReference type="Proteomes" id="UP000224503"/>
    </source>
</evidence>
<organism evidence="1 2">
    <name type="scientific">Arthrobacter phage Jasmine</name>
    <dbReference type="NCBI Taxonomy" id="1772302"/>
    <lineage>
        <taxon>Viruses</taxon>
        <taxon>Duplodnaviria</taxon>
        <taxon>Heunggongvirae</taxon>
        <taxon>Uroviricota</taxon>
        <taxon>Caudoviricetes</taxon>
        <taxon>Jasminevirus</taxon>
        <taxon>Jasminevirus jasmine</taxon>
    </lineage>
</organism>
<dbReference type="KEGG" id="vg:40069854"/>
<dbReference type="RefSeq" id="YP_009594334.1">
    <property type="nucleotide sequence ID" value="NC_041875.1"/>
</dbReference>
<dbReference type="OrthoDB" id="30120at10239"/>
<name>A0A0U4JHC9_9CAUD</name>
<dbReference type="EMBL" id="KU160650">
    <property type="protein sequence ID" value="ALY09316.1"/>
    <property type="molecule type" value="Genomic_DNA"/>
</dbReference>
<gene>
    <name evidence="1" type="primary">46</name>
    <name evidence="1" type="ORF">JASMINE_46</name>
</gene>
<evidence type="ECO:0000313" key="1">
    <source>
        <dbReference type="EMBL" id="ALY09316.1"/>
    </source>
</evidence>
<protein>
    <submittedName>
        <fullName evidence="1">Uncharacterized protein</fullName>
    </submittedName>
</protein>
<reference evidence="1 2" key="1">
    <citation type="submission" date="2015-11" db="EMBL/GenBank/DDBJ databases">
        <authorList>
            <person name="Ott C."/>
            <person name="Guerrero C.A."/>
            <person name="Bradley K.W."/>
            <person name="Asai D.J."/>
            <person name="Bowman C.A."/>
            <person name="Russell D.A."/>
            <person name="Pope W.H."/>
            <person name="Jacobs-Sera D."/>
            <person name="Hendrix R.W."/>
            <person name="Hatfull G.F."/>
        </authorList>
    </citation>
    <scope>NUCLEOTIDE SEQUENCE [LARGE SCALE GENOMIC DNA]</scope>
</reference>
<proteinExistence type="predicted"/>